<comment type="caution">
    <text evidence="4">The sequence shown here is derived from an EMBL/GenBank/DDBJ whole genome shotgun (WGS) entry which is preliminary data.</text>
</comment>
<gene>
    <name evidence="4" type="ORF">EGJ28_20420</name>
</gene>
<feature type="transmembrane region" description="Helical" evidence="2">
    <location>
        <begin position="33"/>
        <end position="51"/>
    </location>
</feature>
<dbReference type="AlphaFoldDB" id="A0A3R8W405"/>
<evidence type="ECO:0000313" key="4">
    <source>
        <dbReference type="EMBL" id="RRV06487.1"/>
    </source>
</evidence>
<keyword evidence="2" id="KW-0812">Transmembrane</keyword>
<keyword evidence="2" id="KW-0472">Membrane</keyword>
<dbReference type="EMBL" id="RHQL01000016">
    <property type="protein sequence ID" value="RRV06487.1"/>
    <property type="molecule type" value="Genomic_DNA"/>
</dbReference>
<feature type="transmembrane region" description="Helical" evidence="2">
    <location>
        <begin position="376"/>
        <end position="399"/>
    </location>
</feature>
<dbReference type="Proteomes" id="UP000276506">
    <property type="component" value="Unassembled WGS sequence"/>
</dbReference>
<dbReference type="InterPro" id="IPR012931">
    <property type="entry name" value="TraG_N_Proteobacteria"/>
</dbReference>
<feature type="compositionally biased region" description="Polar residues" evidence="1">
    <location>
        <begin position="900"/>
        <end position="919"/>
    </location>
</feature>
<keyword evidence="2" id="KW-1133">Transmembrane helix</keyword>
<evidence type="ECO:0000256" key="2">
    <source>
        <dbReference type="SAM" id="Phobius"/>
    </source>
</evidence>
<feature type="domain" description="TraG N-terminal Proteobacteria" evidence="3">
    <location>
        <begin position="5"/>
        <end position="470"/>
    </location>
</feature>
<feature type="transmembrane region" description="Helical" evidence="2">
    <location>
        <begin position="63"/>
        <end position="80"/>
    </location>
</feature>
<evidence type="ECO:0000256" key="1">
    <source>
        <dbReference type="SAM" id="MobiDB-lite"/>
    </source>
</evidence>
<feature type="region of interest" description="Disordered" evidence="1">
    <location>
        <begin position="900"/>
        <end position="941"/>
    </location>
</feature>
<name>A0A3R8W405_9GAMM</name>
<feature type="compositionally biased region" description="Basic and acidic residues" evidence="1">
    <location>
        <begin position="920"/>
        <end position="933"/>
    </location>
</feature>
<dbReference type="RefSeq" id="WP_125869358.1">
    <property type="nucleotide sequence ID" value="NZ_RHQL01000016.1"/>
</dbReference>
<reference evidence="4 5" key="1">
    <citation type="submission" date="2018-10" db="EMBL/GenBank/DDBJ databases">
        <title>Transmission dynamics of multidrug resistant bacteria on intensive care unit surfaces.</title>
        <authorList>
            <person name="D'Souza A.W."/>
            <person name="Potter R.F."/>
            <person name="Wallace M."/>
            <person name="Shupe A."/>
            <person name="Patel S."/>
            <person name="Sun S."/>
            <person name="Gul D."/>
            <person name="Kwon J.H."/>
            <person name="Andleeb S."/>
            <person name="Burnham C.-A.D."/>
            <person name="Dantas G."/>
        </authorList>
    </citation>
    <scope>NUCLEOTIDE SEQUENCE [LARGE SCALE GENOMIC DNA]</scope>
    <source>
        <strain evidence="4 5">PX_177</strain>
    </source>
</reference>
<sequence length="941" mass="101519">MSMNIYTTGSGEFLEIILNASAMITGSGFSEDLARIGFLIGLVLLSFQAIWNGQGISFHKAGMLFVVYLMLYGQTTTAVIEDTTTNQVRIVDNLPIGPTFIGSVISTVAYNITKTSEQAFSTPSMTNYGLFSSLNTLAKVRDVLRNPLALDSFVNYRRNGGWDLPKSVNEYLTFCTLNPINLRNYTTIDELYRGAGLESVLAAPLISQSAYIYDGQPNGRLDSCTNIQPRLNAAIREAMMDVMGEILDKGFAAEKAAGKVTTQFELQAQIDQSIQSFAMSAKSAQGYTEMSLIQPIFGDARVNALNHWQEQNAALALRESLNHQEIQWAGKGDTFKHYMRPMIAFFEGLLYAMTPFMAFALVLGDKGMSILGKYMVLPLAVALWMPLLSIVNAFTLWYAGAEMQAIFDGYDATSQSFAMLQLLDIDHAISKALGVGGMLAASVPPLALFIVSGSAMVANSIMGQMTQGDKFRTEDVMPRTKDQAPIMDTSASYTSDQMTTGASVTGARATAPKLSVAAGADATVQSSHANAQQKISNLQETLQSGASQLSSTSAGRQQLSQIGDQLQTNLKLGESTNYNEAVRKLSSAGWSQDEIKAGSASGHLGGSLPMGLAGGRLEQSAKFQQMSSEQQQLTKEGVLQLQQVVDSNRSDTATFAAAEAFTQNNQAMEQVSNSDTIGRTLTEAKSAQATYTDTKASSQGWRSQQDLDIGQAAGKAIANSGLTKHAAALGIRELAGQNEQDYASIRNLMNSASVQQATTDNDERIIAASMLHMQQTGRMGELVDSQFSPFDFKVDSGNSNELAGLKGAAPDTSGMDDRFENARRGAAGAFLEMNDMNTSGYHSMKADGRDVIDVKDDANAAVVQEHYQTGLNNQPTDQPPVVDTFMSNPEPLTHQLSEMPQNFSNAGQGIKNAAQTTYRELQEAGEKYRESSKPRSPTSID</sequence>
<feature type="transmembrane region" description="Helical" evidence="2">
    <location>
        <begin position="443"/>
        <end position="462"/>
    </location>
</feature>
<protein>
    <submittedName>
        <fullName evidence="4">Conjugal transfer protein TraG</fullName>
    </submittedName>
</protein>
<organism evidence="4 5">
    <name type="scientific">Stutzerimonas xanthomarina</name>
    <dbReference type="NCBI Taxonomy" id="271420"/>
    <lineage>
        <taxon>Bacteria</taxon>
        <taxon>Pseudomonadati</taxon>
        <taxon>Pseudomonadota</taxon>
        <taxon>Gammaproteobacteria</taxon>
        <taxon>Pseudomonadales</taxon>
        <taxon>Pseudomonadaceae</taxon>
        <taxon>Stutzerimonas</taxon>
    </lineage>
</organism>
<evidence type="ECO:0000259" key="3">
    <source>
        <dbReference type="Pfam" id="PF07916"/>
    </source>
</evidence>
<proteinExistence type="predicted"/>
<feature type="transmembrane region" description="Helical" evidence="2">
    <location>
        <begin position="342"/>
        <end position="364"/>
    </location>
</feature>
<evidence type="ECO:0000313" key="5">
    <source>
        <dbReference type="Proteomes" id="UP000276506"/>
    </source>
</evidence>
<dbReference type="Pfam" id="PF07916">
    <property type="entry name" value="TraG_N"/>
    <property type="match status" value="1"/>
</dbReference>
<accession>A0A3R8W405</accession>